<dbReference type="GO" id="GO:0016757">
    <property type="term" value="F:glycosyltransferase activity"/>
    <property type="evidence" value="ECO:0007669"/>
    <property type="project" value="InterPro"/>
</dbReference>
<sequence length="286" mass="31988">MEYFSPLWAHFLSKIRRQGIFIGANLHDPVRDYRIGPQWMHDWSVKLAYRDLKFGFCHQHLPKSAGVPQHIDIHTVPVGVYQQSVEPLDQQDAKQGLGLPTDKRILLSFGFLRNNKNIDLVIRAMISSPDVFLIVAGRQQSANDRPVSSYLELASTCGVADRVRFDTDFIADESVPLYFSACDLVLITYSSSFHSQSGVLNIAAAYRKPVLGSSGASPLRDAIIEYNLGIFVDPDNEAAIGTALHVPTDPSTCDWDGYSRYASWKRNISPLMEMIGKPLTNPYDQV</sequence>
<dbReference type="AlphaFoldDB" id="A0A4R7S1M2"/>
<dbReference type="Proteomes" id="UP000295662">
    <property type="component" value="Unassembled WGS sequence"/>
</dbReference>
<keyword evidence="3" id="KW-1185">Reference proteome</keyword>
<gene>
    <name evidence="2" type="ORF">EI77_02540</name>
</gene>
<proteinExistence type="predicted"/>
<dbReference type="InterPro" id="IPR001296">
    <property type="entry name" value="Glyco_trans_1"/>
</dbReference>
<reference evidence="2 3" key="1">
    <citation type="submission" date="2019-03" db="EMBL/GenBank/DDBJ databases">
        <title>Genomic Encyclopedia of Archaeal and Bacterial Type Strains, Phase II (KMG-II): from individual species to whole genera.</title>
        <authorList>
            <person name="Goeker M."/>
        </authorList>
    </citation>
    <scope>NUCLEOTIDE SEQUENCE [LARGE SCALE GENOMIC DNA]</scope>
    <source>
        <strain evidence="2 3">ATCC 25309</strain>
    </source>
</reference>
<comment type="caution">
    <text evidence="2">The sequence shown here is derived from an EMBL/GenBank/DDBJ whole genome shotgun (WGS) entry which is preliminary data.</text>
</comment>
<name>A0A4R7S1M2_9BACT</name>
<dbReference type="Gene3D" id="3.40.50.2000">
    <property type="entry name" value="Glycogen Phosphorylase B"/>
    <property type="match status" value="1"/>
</dbReference>
<dbReference type="PANTHER" id="PTHR12526">
    <property type="entry name" value="GLYCOSYLTRANSFERASE"/>
    <property type="match status" value="1"/>
</dbReference>
<feature type="domain" description="Glycosyl transferase family 1" evidence="1">
    <location>
        <begin position="90"/>
        <end position="241"/>
    </location>
</feature>
<dbReference type="Pfam" id="PF00534">
    <property type="entry name" value="Glycos_transf_1"/>
    <property type="match status" value="1"/>
</dbReference>
<evidence type="ECO:0000259" key="1">
    <source>
        <dbReference type="Pfam" id="PF00534"/>
    </source>
</evidence>
<evidence type="ECO:0000313" key="3">
    <source>
        <dbReference type="Proteomes" id="UP000295662"/>
    </source>
</evidence>
<protein>
    <submittedName>
        <fullName evidence="2">Glycosyl transferase family 1</fullName>
    </submittedName>
</protein>
<dbReference type="EMBL" id="SOCA01000003">
    <property type="protein sequence ID" value="TDU71416.1"/>
    <property type="molecule type" value="Genomic_DNA"/>
</dbReference>
<organism evidence="2 3">
    <name type="scientific">Prosthecobacter fusiformis</name>
    <dbReference type="NCBI Taxonomy" id="48464"/>
    <lineage>
        <taxon>Bacteria</taxon>
        <taxon>Pseudomonadati</taxon>
        <taxon>Verrucomicrobiota</taxon>
        <taxon>Verrucomicrobiia</taxon>
        <taxon>Verrucomicrobiales</taxon>
        <taxon>Verrucomicrobiaceae</taxon>
        <taxon>Prosthecobacter</taxon>
    </lineage>
</organism>
<dbReference type="SUPFAM" id="SSF53756">
    <property type="entry name" value="UDP-Glycosyltransferase/glycogen phosphorylase"/>
    <property type="match status" value="1"/>
</dbReference>
<accession>A0A4R7S1M2</accession>
<evidence type="ECO:0000313" key="2">
    <source>
        <dbReference type="EMBL" id="TDU71416.1"/>
    </source>
</evidence>
<keyword evidence="2" id="KW-0808">Transferase</keyword>